<dbReference type="EMBL" id="CM039429">
    <property type="protein sequence ID" value="KAI4346871.1"/>
    <property type="molecule type" value="Genomic_DNA"/>
</dbReference>
<reference evidence="1 2" key="1">
    <citation type="journal article" date="2022" name="DNA Res.">
        <title>Chromosomal-level genome assembly of the orchid tree Bauhinia variegata (Leguminosae; Cercidoideae) supports the allotetraploid origin hypothesis of Bauhinia.</title>
        <authorList>
            <person name="Zhong Y."/>
            <person name="Chen Y."/>
            <person name="Zheng D."/>
            <person name="Pang J."/>
            <person name="Liu Y."/>
            <person name="Luo S."/>
            <person name="Meng S."/>
            <person name="Qian L."/>
            <person name="Wei D."/>
            <person name="Dai S."/>
            <person name="Zhou R."/>
        </authorList>
    </citation>
    <scope>NUCLEOTIDE SEQUENCE [LARGE SCALE GENOMIC DNA]</scope>
    <source>
        <strain evidence="1">BV-YZ2020</strain>
    </source>
</reference>
<keyword evidence="2" id="KW-1185">Reference proteome</keyword>
<sequence>MLPPELEELSLDGNSLKGVLTESHFMKLSKLKTLELSYNSLLALRFRTTWIPLFQLNYLGLASCKLGPRFPNWLQTQNSLYRLDISNAGISGSVPEWFWNASIPSINISHNSLVGEIPNLPLELASVSVIDLHSNQFEGVIPSFFSQASLLFLSRNKFSDMVQFLCGNNTYTFLVVLDISNNELGHLPNCWSHLKSLEFIDLSNNKLSGKVPVSMGSLVEMKALVLRNNSLIGELPSSLQNCFELALLDIGENKLSGPLPSWIGESLQQLKLLSLRANGLNGSLPWHLCYLWRIRVLDLSQNNFSKDIPTCIKNFTVIAQKRNDSDEYSHHVSAYNRDAFSYSYDFNILMTWKYVEYILKNPERLFRIIDLSNNNLTGKIPDELGYLVGLISLNLSRNSLSGEINPLIGNLKSLEVLDLSRNHLSGKIPSTLAQLDTLGVLDLSNNRLHGKIPNGRHLQTTFDASSFAGNIDLCGMPLDKICPEDRAPTLLHASPITKEDHEKSDFLKAFFMSMGLGFPIGFWGLLVPILIKRSWRHAFIRLLNKLIDNIYVIY</sequence>
<name>A0ACB9PEN0_BAUVA</name>
<evidence type="ECO:0000313" key="1">
    <source>
        <dbReference type="EMBL" id="KAI4346871.1"/>
    </source>
</evidence>
<evidence type="ECO:0000313" key="2">
    <source>
        <dbReference type="Proteomes" id="UP000828941"/>
    </source>
</evidence>
<organism evidence="1 2">
    <name type="scientific">Bauhinia variegata</name>
    <name type="common">Purple orchid tree</name>
    <name type="synonym">Phanera variegata</name>
    <dbReference type="NCBI Taxonomy" id="167791"/>
    <lineage>
        <taxon>Eukaryota</taxon>
        <taxon>Viridiplantae</taxon>
        <taxon>Streptophyta</taxon>
        <taxon>Embryophyta</taxon>
        <taxon>Tracheophyta</taxon>
        <taxon>Spermatophyta</taxon>
        <taxon>Magnoliopsida</taxon>
        <taxon>eudicotyledons</taxon>
        <taxon>Gunneridae</taxon>
        <taxon>Pentapetalae</taxon>
        <taxon>rosids</taxon>
        <taxon>fabids</taxon>
        <taxon>Fabales</taxon>
        <taxon>Fabaceae</taxon>
        <taxon>Cercidoideae</taxon>
        <taxon>Cercideae</taxon>
        <taxon>Bauhiniinae</taxon>
        <taxon>Bauhinia</taxon>
    </lineage>
</organism>
<proteinExistence type="predicted"/>
<comment type="caution">
    <text evidence="1">The sequence shown here is derived from an EMBL/GenBank/DDBJ whole genome shotgun (WGS) entry which is preliminary data.</text>
</comment>
<gene>
    <name evidence="1" type="ORF">L6164_007734</name>
</gene>
<protein>
    <submittedName>
        <fullName evidence="1">Uncharacterized protein</fullName>
    </submittedName>
</protein>
<dbReference type="Proteomes" id="UP000828941">
    <property type="component" value="Chromosome 4"/>
</dbReference>
<accession>A0ACB9PEN0</accession>